<evidence type="ECO:0000313" key="4">
    <source>
        <dbReference type="Proteomes" id="UP001642483"/>
    </source>
</evidence>
<comment type="similarity">
    <text evidence="1">Belongs to the sulfotransferase 1 family.</text>
</comment>
<evidence type="ECO:0000313" key="3">
    <source>
        <dbReference type="EMBL" id="CAK8680220.1"/>
    </source>
</evidence>
<dbReference type="SUPFAM" id="SSF52540">
    <property type="entry name" value="P-loop containing nucleoside triphosphate hydrolases"/>
    <property type="match status" value="1"/>
</dbReference>
<evidence type="ECO:0000256" key="1">
    <source>
        <dbReference type="RuleBase" id="RU361155"/>
    </source>
</evidence>
<dbReference type="PANTHER" id="PTHR10704">
    <property type="entry name" value="CARBOHYDRATE SULFOTRANSFERASE"/>
    <property type="match status" value="1"/>
</dbReference>
<keyword evidence="4" id="KW-1185">Reference proteome</keyword>
<comment type="caution">
    <text evidence="3">The sequence shown here is derived from an EMBL/GenBank/DDBJ whole genome shotgun (WGS) entry which is preliminary data.</text>
</comment>
<dbReference type="InterPro" id="IPR027417">
    <property type="entry name" value="P-loop_NTPase"/>
</dbReference>
<evidence type="ECO:0000259" key="2">
    <source>
        <dbReference type="Pfam" id="PF00685"/>
    </source>
</evidence>
<gene>
    <name evidence="3" type="ORF">CVLEPA_LOCUS10495</name>
</gene>
<protein>
    <recommendedName>
        <fullName evidence="1">Sulfotransferase</fullName>
        <ecNumber evidence="1">2.8.2.-</ecNumber>
    </recommendedName>
</protein>
<keyword evidence="1" id="KW-0808">Transferase</keyword>
<feature type="domain" description="Sulfotransferase" evidence="2">
    <location>
        <begin position="3"/>
        <end position="83"/>
    </location>
</feature>
<accession>A0ABP0FP21</accession>
<dbReference type="Gene3D" id="3.40.50.300">
    <property type="entry name" value="P-loop containing nucleotide triphosphate hydrolases"/>
    <property type="match status" value="1"/>
</dbReference>
<dbReference type="Pfam" id="PF00685">
    <property type="entry name" value="Sulfotransfer_1"/>
    <property type="match status" value="1"/>
</dbReference>
<dbReference type="EMBL" id="CAWYQH010000068">
    <property type="protein sequence ID" value="CAK8680220.1"/>
    <property type="molecule type" value="Genomic_DNA"/>
</dbReference>
<dbReference type="EC" id="2.8.2.-" evidence="1"/>
<dbReference type="PANTHER" id="PTHR10704:SF71">
    <property type="entry name" value="CARBOHYDRATE SULFOTRANSFERASE 1-LIKE"/>
    <property type="match status" value="1"/>
</dbReference>
<dbReference type="InterPro" id="IPR051135">
    <property type="entry name" value="Gal/GlcNAc/GalNAc_ST"/>
</dbReference>
<dbReference type="Proteomes" id="UP001642483">
    <property type="component" value="Unassembled WGS sequence"/>
</dbReference>
<sequence length="113" mass="13361">MRVRHEDFALKPLEWTEKIYNFVGFQLDENIISWLKSATSQNNSSNLSKTSQFFTKRNSADTVSHWRKELSWENLLLVQKHCTAMKSPGYFEFHDRKSLRNMTIPSFDQNIST</sequence>
<proteinExistence type="inferred from homology"/>
<name>A0ABP0FP21_CLALP</name>
<organism evidence="3 4">
    <name type="scientific">Clavelina lepadiformis</name>
    <name type="common">Light-bulb sea squirt</name>
    <name type="synonym">Ascidia lepadiformis</name>
    <dbReference type="NCBI Taxonomy" id="159417"/>
    <lineage>
        <taxon>Eukaryota</taxon>
        <taxon>Metazoa</taxon>
        <taxon>Chordata</taxon>
        <taxon>Tunicata</taxon>
        <taxon>Ascidiacea</taxon>
        <taxon>Aplousobranchia</taxon>
        <taxon>Clavelinidae</taxon>
        <taxon>Clavelina</taxon>
    </lineage>
</organism>
<reference evidence="3 4" key="1">
    <citation type="submission" date="2024-02" db="EMBL/GenBank/DDBJ databases">
        <authorList>
            <person name="Daric V."/>
            <person name="Darras S."/>
        </authorList>
    </citation>
    <scope>NUCLEOTIDE SEQUENCE [LARGE SCALE GENOMIC DNA]</scope>
</reference>
<dbReference type="InterPro" id="IPR000863">
    <property type="entry name" value="Sulfotransferase_dom"/>
</dbReference>